<dbReference type="EMBL" id="VRMN01000001">
    <property type="protein sequence ID" value="KAA8498439.1"/>
    <property type="molecule type" value="Genomic_DNA"/>
</dbReference>
<name>A0A5J4Z393_PORPP</name>
<accession>A0A5J4Z393</accession>
<comment type="caution">
    <text evidence="2">The sequence shown here is derived from an EMBL/GenBank/DDBJ whole genome shotgun (WGS) entry which is preliminary data.</text>
</comment>
<dbReference type="Proteomes" id="UP000324585">
    <property type="component" value="Unassembled WGS sequence"/>
</dbReference>
<keyword evidence="3" id="KW-1185">Reference proteome</keyword>
<sequence length="173" mass="19416">MPIADALVGRRGPYQDQMTEANTRMNRSCLTTNDWLLMTNIDDDLMLSTKSLPFLALHTEDDAATFWWMDNDSENQRQDQQQELQKSSDESQSPKSLCSLGSIPVLTERDLDGSNLSSGTPSSGSEMVRSRSSPARVNFHPRVKVVMFRKPEEEKRSLASRWLPSKIPGPGSL</sequence>
<organism evidence="2 3">
    <name type="scientific">Porphyridium purpureum</name>
    <name type="common">Red alga</name>
    <name type="synonym">Porphyridium cruentum</name>
    <dbReference type="NCBI Taxonomy" id="35688"/>
    <lineage>
        <taxon>Eukaryota</taxon>
        <taxon>Rhodophyta</taxon>
        <taxon>Bangiophyceae</taxon>
        <taxon>Porphyridiales</taxon>
        <taxon>Porphyridiaceae</taxon>
        <taxon>Porphyridium</taxon>
    </lineage>
</organism>
<gene>
    <name evidence="2" type="ORF">FVE85_6024</name>
</gene>
<feature type="region of interest" description="Disordered" evidence="1">
    <location>
        <begin position="72"/>
        <end position="136"/>
    </location>
</feature>
<evidence type="ECO:0000313" key="3">
    <source>
        <dbReference type="Proteomes" id="UP000324585"/>
    </source>
</evidence>
<evidence type="ECO:0000256" key="1">
    <source>
        <dbReference type="SAM" id="MobiDB-lite"/>
    </source>
</evidence>
<feature type="compositionally biased region" description="Low complexity" evidence="1">
    <location>
        <begin position="78"/>
        <end position="93"/>
    </location>
</feature>
<protein>
    <submittedName>
        <fullName evidence="2">Uncharacterized protein</fullName>
    </submittedName>
</protein>
<reference evidence="3" key="1">
    <citation type="journal article" date="2019" name="Nat. Commun.">
        <title>Expansion of phycobilisome linker gene families in mesophilic red algae.</title>
        <authorList>
            <person name="Lee J."/>
            <person name="Kim D."/>
            <person name="Bhattacharya D."/>
            <person name="Yoon H.S."/>
        </authorList>
    </citation>
    <scope>NUCLEOTIDE SEQUENCE [LARGE SCALE GENOMIC DNA]</scope>
    <source>
        <strain evidence="3">CCMP 1328</strain>
    </source>
</reference>
<dbReference type="AlphaFoldDB" id="A0A5J4Z393"/>
<feature type="region of interest" description="Disordered" evidence="1">
    <location>
        <begin position="150"/>
        <end position="173"/>
    </location>
</feature>
<proteinExistence type="predicted"/>
<evidence type="ECO:0000313" key="2">
    <source>
        <dbReference type="EMBL" id="KAA8498439.1"/>
    </source>
</evidence>
<feature type="compositionally biased region" description="Low complexity" evidence="1">
    <location>
        <begin position="113"/>
        <end position="133"/>
    </location>
</feature>